<dbReference type="InterPro" id="IPR016047">
    <property type="entry name" value="M23ase_b-sheet_dom"/>
</dbReference>
<dbReference type="Pfam" id="PF01551">
    <property type="entry name" value="Peptidase_M23"/>
    <property type="match status" value="1"/>
</dbReference>
<evidence type="ECO:0000256" key="1">
    <source>
        <dbReference type="SAM" id="Coils"/>
    </source>
</evidence>
<dbReference type="Gene3D" id="2.70.70.10">
    <property type="entry name" value="Glucose Permease (Domain IIA)"/>
    <property type="match status" value="1"/>
</dbReference>
<feature type="coiled-coil region" evidence="1">
    <location>
        <begin position="1"/>
        <end position="42"/>
    </location>
</feature>
<dbReference type="CDD" id="cd12797">
    <property type="entry name" value="M23_peptidase"/>
    <property type="match status" value="1"/>
</dbReference>
<dbReference type="Gene3D" id="6.10.250.3150">
    <property type="match status" value="1"/>
</dbReference>
<accession>A0A9D6HSG3</accession>
<dbReference type="EMBL" id="JACOYY010000023">
    <property type="protein sequence ID" value="MBI2052162.1"/>
    <property type="molecule type" value="Genomic_DNA"/>
</dbReference>
<dbReference type="SUPFAM" id="SSF51261">
    <property type="entry name" value="Duplicated hybrid motif"/>
    <property type="match status" value="1"/>
</dbReference>
<gene>
    <name evidence="3" type="ORF">HYT38_00585</name>
</gene>
<dbReference type="AlphaFoldDB" id="A0A9D6HSG3"/>
<dbReference type="InterPro" id="IPR011055">
    <property type="entry name" value="Dup_hybrid_motif"/>
</dbReference>
<dbReference type="PANTHER" id="PTHR21666">
    <property type="entry name" value="PEPTIDASE-RELATED"/>
    <property type="match status" value="1"/>
</dbReference>
<organism evidence="3 4">
    <name type="scientific">Candidatus Sungiibacteriota bacterium</name>
    <dbReference type="NCBI Taxonomy" id="2750080"/>
    <lineage>
        <taxon>Bacteria</taxon>
        <taxon>Candidatus Sungiibacteriota</taxon>
    </lineage>
</organism>
<reference evidence="3" key="1">
    <citation type="submission" date="2020-07" db="EMBL/GenBank/DDBJ databases">
        <title>Huge and variable diversity of episymbiotic CPR bacteria and DPANN archaea in groundwater ecosystems.</title>
        <authorList>
            <person name="He C.Y."/>
            <person name="Keren R."/>
            <person name="Whittaker M."/>
            <person name="Farag I.F."/>
            <person name="Doudna J."/>
            <person name="Cate J.H.D."/>
            <person name="Banfield J.F."/>
        </authorList>
    </citation>
    <scope>NUCLEOTIDE SEQUENCE</scope>
    <source>
        <strain evidence="3">NC_groundwater_191_Ag_S-0.1um_45_8</strain>
    </source>
</reference>
<protein>
    <submittedName>
        <fullName evidence="3">Peptidoglycan DD-metalloendopeptidase family protein</fullName>
    </submittedName>
</protein>
<comment type="caution">
    <text evidence="3">The sequence shown here is derived from an EMBL/GenBank/DDBJ whole genome shotgun (WGS) entry which is preliminary data.</text>
</comment>
<keyword evidence="1" id="KW-0175">Coiled coil</keyword>
<feature type="coiled-coil region" evidence="1">
    <location>
        <begin position="106"/>
        <end position="200"/>
    </location>
</feature>
<dbReference type="PANTHER" id="PTHR21666:SF270">
    <property type="entry name" value="MUREIN HYDROLASE ACTIVATOR ENVC"/>
    <property type="match status" value="1"/>
</dbReference>
<feature type="domain" description="M23ase beta-sheet core" evidence="2">
    <location>
        <begin position="252"/>
        <end position="350"/>
    </location>
</feature>
<evidence type="ECO:0000313" key="4">
    <source>
        <dbReference type="Proteomes" id="UP000786662"/>
    </source>
</evidence>
<dbReference type="InterPro" id="IPR050570">
    <property type="entry name" value="Cell_wall_metabolism_enzyme"/>
</dbReference>
<sequence>INEYQKELGNKREEINTLKNEITRINTQISKLNLEIKKTENQIYLTRINIQETQTDIHETELSIVEKREVLAGLLREFRKFDEETLLERALKYDTLTEVVKQTEYLDSLQLKLNEVLSATKTLKNNLENKEVVLKENKKELENKNLQLAVQKNAQQSEKTRKDTVLKVTKGEEQKYQQLLSRVERDQAELLKRLAKIEEEILIQKNFVSYFQAGEIPKPGTKIFAWPEDNARLTQGFGMTRYAQRGAYGGQGHNGIDITSGIASPIKAAAGGKIVAKGLESCQNYVRPSCNGYWGNWVAIQHPGGLVTLYSHMSKPSTKVLGEEVGVGEVIGYEGATGNVTGPHLHFSVFTEFFTYKDPKTGELRISYNYAKTLNPLDYL</sequence>
<name>A0A9D6HSG3_9BACT</name>
<evidence type="ECO:0000313" key="3">
    <source>
        <dbReference type="EMBL" id="MBI2052162.1"/>
    </source>
</evidence>
<dbReference type="GO" id="GO:0004222">
    <property type="term" value="F:metalloendopeptidase activity"/>
    <property type="evidence" value="ECO:0007669"/>
    <property type="project" value="TreeGrafter"/>
</dbReference>
<dbReference type="Proteomes" id="UP000786662">
    <property type="component" value="Unassembled WGS sequence"/>
</dbReference>
<proteinExistence type="predicted"/>
<evidence type="ECO:0000259" key="2">
    <source>
        <dbReference type="Pfam" id="PF01551"/>
    </source>
</evidence>
<feature type="non-terminal residue" evidence="3">
    <location>
        <position position="1"/>
    </location>
</feature>